<dbReference type="AlphaFoldDB" id="A0A7W7I1R1"/>
<dbReference type="RefSeq" id="WP_184995807.1">
    <property type="nucleotide sequence ID" value="NZ_BOMK01000003.1"/>
</dbReference>
<dbReference type="Proteomes" id="UP000578112">
    <property type="component" value="Unassembled WGS sequence"/>
</dbReference>
<feature type="signal peptide" evidence="2">
    <location>
        <begin position="1"/>
        <end position="30"/>
    </location>
</feature>
<evidence type="ECO:0000256" key="2">
    <source>
        <dbReference type="SAM" id="SignalP"/>
    </source>
</evidence>
<feature type="chain" id="PRO_5038598619" evidence="2">
    <location>
        <begin position="31"/>
        <end position="342"/>
    </location>
</feature>
<dbReference type="EMBL" id="JACHNH010000001">
    <property type="protein sequence ID" value="MBB4764643.1"/>
    <property type="molecule type" value="Genomic_DNA"/>
</dbReference>
<organism evidence="3 4">
    <name type="scientific">Actinoplanes digitatis</name>
    <dbReference type="NCBI Taxonomy" id="1868"/>
    <lineage>
        <taxon>Bacteria</taxon>
        <taxon>Bacillati</taxon>
        <taxon>Actinomycetota</taxon>
        <taxon>Actinomycetes</taxon>
        <taxon>Micromonosporales</taxon>
        <taxon>Micromonosporaceae</taxon>
        <taxon>Actinoplanes</taxon>
    </lineage>
</organism>
<name>A0A7W7I1R1_9ACTN</name>
<accession>A0A7W7I1R1</accession>
<proteinExistence type="predicted"/>
<evidence type="ECO:0000313" key="4">
    <source>
        <dbReference type="Proteomes" id="UP000578112"/>
    </source>
</evidence>
<keyword evidence="2" id="KW-0732">Signal</keyword>
<feature type="compositionally biased region" description="Polar residues" evidence="1">
    <location>
        <begin position="54"/>
        <end position="86"/>
    </location>
</feature>
<feature type="region of interest" description="Disordered" evidence="1">
    <location>
        <begin position="37"/>
        <end position="138"/>
    </location>
</feature>
<evidence type="ECO:0000256" key="1">
    <source>
        <dbReference type="SAM" id="MobiDB-lite"/>
    </source>
</evidence>
<feature type="compositionally biased region" description="Low complexity" evidence="1">
    <location>
        <begin position="95"/>
        <end position="119"/>
    </location>
</feature>
<sequence length="342" mass="36624">MTGIARWFPANRYRYLAFLAGFVVAASATAVSLTADSGHRSVRGVPQPPAAAPSTRTGPVQVAPTESTTPQPTATRQPVPGTQNPLVVTPPRTPRPTSGTTSGTPTPTATSPATTSPGAEEPEDLLKRRDPLPEGVPEQVSFFMGGGDTDCLEQVFGSPDIVGAAETVEIPTRIVLCFYGFDYQLKSLAVTITAPSGAVTTMTLLPTGTYYSTRFPALPGEPLGKYQVTAKQEKLEAFLGFELTRRSSPHFWLDAPQSESQPLGTDFDLYLGGFPANRPARFHLYDAQSRLYHTSFTVAVDAVGEAHAVIDTKSDDLPGCYGIISDLPQKPGKEIKYRFCLS</sequence>
<comment type="caution">
    <text evidence="3">The sequence shown here is derived from an EMBL/GenBank/DDBJ whole genome shotgun (WGS) entry which is preliminary data.</text>
</comment>
<protein>
    <submittedName>
        <fullName evidence="3">Uncharacterized protein</fullName>
    </submittedName>
</protein>
<keyword evidence="4" id="KW-1185">Reference proteome</keyword>
<evidence type="ECO:0000313" key="3">
    <source>
        <dbReference type="EMBL" id="MBB4764643.1"/>
    </source>
</evidence>
<reference evidence="3 4" key="1">
    <citation type="submission" date="2020-08" db="EMBL/GenBank/DDBJ databases">
        <title>Sequencing the genomes of 1000 actinobacteria strains.</title>
        <authorList>
            <person name="Klenk H.-P."/>
        </authorList>
    </citation>
    <scope>NUCLEOTIDE SEQUENCE [LARGE SCALE GENOMIC DNA]</scope>
    <source>
        <strain evidence="3 4">DSM 43149</strain>
    </source>
</reference>
<gene>
    <name evidence="3" type="ORF">BJ971_005199</name>
</gene>